<dbReference type="Pfam" id="PF03476">
    <property type="entry name" value="MOSC_N"/>
    <property type="match status" value="1"/>
</dbReference>
<keyword evidence="3" id="KW-0032">Aminotransferase</keyword>
<dbReference type="Gene3D" id="3.90.1150.10">
    <property type="entry name" value="Aspartate Aminotransferase, domain 1"/>
    <property type="match status" value="1"/>
</dbReference>
<evidence type="ECO:0000259" key="2">
    <source>
        <dbReference type="PROSITE" id="PS51340"/>
    </source>
</evidence>
<dbReference type="EMBL" id="CYKH01001164">
    <property type="protein sequence ID" value="CUG85415.1"/>
    <property type="molecule type" value="Genomic_DNA"/>
</dbReference>
<dbReference type="SUPFAM" id="SSF50800">
    <property type="entry name" value="PK beta-barrel domain-like"/>
    <property type="match status" value="1"/>
</dbReference>
<dbReference type="PROSITE" id="PS51340">
    <property type="entry name" value="MOSC"/>
    <property type="match status" value="1"/>
</dbReference>
<protein>
    <submittedName>
        <fullName evidence="3">Aminotransferase, putative</fullName>
    </submittedName>
</protein>
<dbReference type="Pfam" id="PF03473">
    <property type="entry name" value="MOSC"/>
    <property type="match status" value="1"/>
</dbReference>
<gene>
    <name evidence="3" type="ORF">BSAL_89745</name>
</gene>
<reference evidence="4" key="1">
    <citation type="submission" date="2015-09" db="EMBL/GenBank/DDBJ databases">
        <authorList>
            <consortium name="Pathogen Informatics"/>
        </authorList>
    </citation>
    <scope>NUCLEOTIDE SEQUENCE [LARGE SCALE GENOMIC DNA]</scope>
    <source>
        <strain evidence="4">Lake Konstanz</strain>
    </source>
</reference>
<dbReference type="PANTHER" id="PTHR14237">
    <property type="entry name" value="MOLYBDOPTERIN COFACTOR SULFURASE MOSC"/>
    <property type="match status" value="1"/>
</dbReference>
<dbReference type="SUPFAM" id="SSF53383">
    <property type="entry name" value="PLP-dependent transferases"/>
    <property type="match status" value="1"/>
</dbReference>
<dbReference type="GO" id="GO:0006777">
    <property type="term" value="P:Mo-molybdopterin cofactor biosynthetic process"/>
    <property type="evidence" value="ECO:0007669"/>
    <property type="project" value="UniProtKB-KW"/>
</dbReference>
<name>A0A0S4J2R1_BODSA</name>
<dbReference type="Pfam" id="PF00266">
    <property type="entry name" value="Aminotran_5"/>
    <property type="match status" value="1"/>
</dbReference>
<dbReference type="InterPro" id="IPR000192">
    <property type="entry name" value="Aminotrans_V_dom"/>
</dbReference>
<dbReference type="Proteomes" id="UP000051952">
    <property type="component" value="Unassembled WGS sequence"/>
</dbReference>
<keyword evidence="1" id="KW-0501">Molybdenum cofactor biosynthesis</keyword>
<dbReference type="InterPro" id="IPR005303">
    <property type="entry name" value="MOCOS_middle"/>
</dbReference>
<dbReference type="OrthoDB" id="10264306at2759"/>
<keyword evidence="3" id="KW-0808">Transferase</keyword>
<proteinExistence type="predicted"/>
<dbReference type="SUPFAM" id="SSF141673">
    <property type="entry name" value="MOSC N-terminal domain-like"/>
    <property type="match status" value="1"/>
</dbReference>
<dbReference type="Gene3D" id="3.40.640.10">
    <property type="entry name" value="Type I PLP-dependent aspartate aminotransferase-like (Major domain)"/>
    <property type="match status" value="1"/>
</dbReference>
<dbReference type="InterPro" id="IPR015421">
    <property type="entry name" value="PyrdxlP-dep_Trfase_major"/>
</dbReference>
<evidence type="ECO:0000313" key="4">
    <source>
        <dbReference type="Proteomes" id="UP000051952"/>
    </source>
</evidence>
<organism evidence="3 4">
    <name type="scientific">Bodo saltans</name>
    <name type="common">Flagellated protozoan</name>
    <dbReference type="NCBI Taxonomy" id="75058"/>
    <lineage>
        <taxon>Eukaryota</taxon>
        <taxon>Discoba</taxon>
        <taxon>Euglenozoa</taxon>
        <taxon>Kinetoplastea</taxon>
        <taxon>Metakinetoplastina</taxon>
        <taxon>Eubodonida</taxon>
        <taxon>Bodonidae</taxon>
        <taxon>Bodo</taxon>
    </lineage>
</organism>
<dbReference type="InterPro" id="IPR011037">
    <property type="entry name" value="Pyrv_Knase-like_insert_dom_sf"/>
</dbReference>
<sequence length="805" mass="87146">MLKDAEESFADVLKYRRAELPELATISYLDYMGSGLAPKAVRCSSTSLMCNPHSLHSLGHAASVEVRAARHQTEMFFEAAEEYDLVFTSGCTSSLHLVGSLIPFGSSGCVFMHPLAHNSLLGVREFVSSDRYFCVRDASTATSLIDLHASTTDMNLLCVPAECNLSGARLDFASFVGAVHSSVTREVLIVVDGAAIAGKAPVTLDGSGIDFFAFSFYKMFGAPTGLGGLFVKKGRPQEMLMSHKKYFGGGTVSFNDHTKHGSHHLRSAFTEAMEDGTQNFYGIAQVRQGFRALDSLGGVTDISHRIQYLRTYCVDALQHLRHRNGAPLILVYHAPSTSLPIVSWGSSVAFAVLEQDGTVIGHALTEKLLAGLKVYVRGGCMCNPGACAEFVGYSAELMTEARNAGHQCGDEMDVLDGKPLGCVRASFGASSLPLDVDRLVAALAQCFLRDETKPELVQSSSALRLRKIILYPLKGMMGVSVDTWPLQTNGLAFDREWMLIDQTSGTPVAPKRFAVMSTFEVSLDWQLNVLTVQHKDKVPIHIVIDEDRQCWIHNSLRCTVAPETKAVKLKNRTLPTYRTYEEAADQWFSSVLGIPVQLARNLPSAEETLSNSAALLVVHEGSHHQVLRHMNAVDRPFVSLASYRPNLVVTGAAPSNNGSSERSRGASPFVENLWRSLSIGTVQLVATGPCKRCQQVNVGAGELKHEPLASISSLCRRSGLTEILFGQLFGIKAVTAAPVVTTEFAVPWTLPLVALGVALALRLSPLAIPALACAKIVKTVAQRPLLLAEIDGVLIHVGMRVRVGE</sequence>
<dbReference type="VEuPathDB" id="TriTrypDB:BSAL_89745"/>
<feature type="domain" description="MOSC" evidence="2">
    <location>
        <begin position="581"/>
        <end position="804"/>
    </location>
</feature>
<dbReference type="InterPro" id="IPR015422">
    <property type="entry name" value="PyrdxlP-dep_Trfase_small"/>
</dbReference>
<evidence type="ECO:0000256" key="1">
    <source>
        <dbReference type="ARBA" id="ARBA00023150"/>
    </source>
</evidence>
<dbReference type="PANTHER" id="PTHR14237:SF80">
    <property type="entry name" value="MOLYBDENUM COFACTOR SULFURASE"/>
    <property type="match status" value="1"/>
</dbReference>
<dbReference type="InterPro" id="IPR015424">
    <property type="entry name" value="PyrdxlP-dep_Trfase"/>
</dbReference>
<dbReference type="GO" id="GO:0030170">
    <property type="term" value="F:pyridoxal phosphate binding"/>
    <property type="evidence" value="ECO:0007669"/>
    <property type="project" value="InterPro"/>
</dbReference>
<dbReference type="OMA" id="HTGFLAR"/>
<dbReference type="InterPro" id="IPR005302">
    <property type="entry name" value="MoCF_Sase_C"/>
</dbReference>
<dbReference type="GO" id="GO:0008483">
    <property type="term" value="F:transaminase activity"/>
    <property type="evidence" value="ECO:0007669"/>
    <property type="project" value="UniProtKB-KW"/>
</dbReference>
<evidence type="ECO:0000313" key="3">
    <source>
        <dbReference type="EMBL" id="CUG85415.1"/>
    </source>
</evidence>
<accession>A0A0S4J2R1</accession>
<keyword evidence="4" id="KW-1185">Reference proteome</keyword>
<dbReference type="AlphaFoldDB" id="A0A0S4J2R1"/>
<dbReference type="GO" id="GO:0030151">
    <property type="term" value="F:molybdenum ion binding"/>
    <property type="evidence" value="ECO:0007669"/>
    <property type="project" value="InterPro"/>
</dbReference>